<comment type="caution">
    <text evidence="2">The sequence shown here is derived from an EMBL/GenBank/DDBJ whole genome shotgun (WGS) entry which is preliminary data.</text>
</comment>
<dbReference type="InterPro" id="IPR013654">
    <property type="entry name" value="PAS_2"/>
</dbReference>
<evidence type="ECO:0000259" key="1">
    <source>
        <dbReference type="Pfam" id="PF08446"/>
    </source>
</evidence>
<sequence length="79" mass="8397">SNKVTTAYLNHIQRGKQIQPFGCLLALDEKTCKVVAYSENAPEMLTMVSHAVPSVGDHPALGIGTDIRTIFTAPSASAL</sequence>
<dbReference type="Proteomes" id="UP000265520">
    <property type="component" value="Unassembled WGS sequence"/>
</dbReference>
<protein>
    <submittedName>
        <fullName evidence="2">Phytochrome A-like</fullName>
    </submittedName>
</protein>
<keyword evidence="3" id="KW-1185">Reference proteome</keyword>
<dbReference type="SUPFAM" id="SSF55785">
    <property type="entry name" value="PYP-like sensor domain (PAS domain)"/>
    <property type="match status" value="1"/>
</dbReference>
<dbReference type="PANTHER" id="PTHR47876">
    <property type="entry name" value="OS08G0260000 PROTEIN"/>
    <property type="match status" value="1"/>
</dbReference>
<accession>A0A392UIS6</accession>
<dbReference type="PANTHER" id="PTHR47876:SF3">
    <property type="entry name" value="PHYTOCHROME 1"/>
    <property type="match status" value="1"/>
</dbReference>
<dbReference type="EMBL" id="LXQA010825940">
    <property type="protein sequence ID" value="MCI72828.1"/>
    <property type="molecule type" value="Genomic_DNA"/>
</dbReference>
<evidence type="ECO:0000313" key="2">
    <source>
        <dbReference type="EMBL" id="MCI72828.1"/>
    </source>
</evidence>
<dbReference type="InterPro" id="IPR035965">
    <property type="entry name" value="PAS-like_dom_sf"/>
</dbReference>
<name>A0A392UIS6_9FABA</name>
<evidence type="ECO:0000313" key="3">
    <source>
        <dbReference type="Proteomes" id="UP000265520"/>
    </source>
</evidence>
<feature type="non-terminal residue" evidence="2">
    <location>
        <position position="79"/>
    </location>
</feature>
<dbReference type="GO" id="GO:0006355">
    <property type="term" value="P:regulation of DNA-templated transcription"/>
    <property type="evidence" value="ECO:0007669"/>
    <property type="project" value="InterPro"/>
</dbReference>
<organism evidence="2 3">
    <name type="scientific">Trifolium medium</name>
    <dbReference type="NCBI Taxonomy" id="97028"/>
    <lineage>
        <taxon>Eukaryota</taxon>
        <taxon>Viridiplantae</taxon>
        <taxon>Streptophyta</taxon>
        <taxon>Embryophyta</taxon>
        <taxon>Tracheophyta</taxon>
        <taxon>Spermatophyta</taxon>
        <taxon>Magnoliopsida</taxon>
        <taxon>eudicotyledons</taxon>
        <taxon>Gunneridae</taxon>
        <taxon>Pentapetalae</taxon>
        <taxon>rosids</taxon>
        <taxon>fabids</taxon>
        <taxon>Fabales</taxon>
        <taxon>Fabaceae</taxon>
        <taxon>Papilionoideae</taxon>
        <taxon>50 kb inversion clade</taxon>
        <taxon>NPAAA clade</taxon>
        <taxon>Hologalegina</taxon>
        <taxon>IRL clade</taxon>
        <taxon>Trifolieae</taxon>
        <taxon>Trifolium</taxon>
    </lineage>
</organism>
<reference evidence="2 3" key="1">
    <citation type="journal article" date="2018" name="Front. Plant Sci.">
        <title>Red Clover (Trifolium pratense) and Zigzag Clover (T. medium) - A Picture of Genomic Similarities and Differences.</title>
        <authorList>
            <person name="Dluhosova J."/>
            <person name="Istvanek J."/>
            <person name="Nedelnik J."/>
            <person name="Repkova J."/>
        </authorList>
    </citation>
    <scope>NUCLEOTIDE SEQUENCE [LARGE SCALE GENOMIC DNA]</scope>
    <source>
        <strain evidence="3">cv. 10/8</strain>
        <tissue evidence="2">Leaf</tissue>
    </source>
</reference>
<feature type="domain" description="PAS fold-2" evidence="1">
    <location>
        <begin position="7"/>
        <end position="79"/>
    </location>
</feature>
<feature type="non-terminal residue" evidence="2">
    <location>
        <position position="1"/>
    </location>
</feature>
<dbReference type="Pfam" id="PF08446">
    <property type="entry name" value="PAS_2"/>
    <property type="match status" value="1"/>
</dbReference>
<dbReference type="Gene3D" id="3.30.450.20">
    <property type="entry name" value="PAS domain"/>
    <property type="match status" value="1"/>
</dbReference>
<dbReference type="AlphaFoldDB" id="A0A392UIS6"/>
<proteinExistence type="predicted"/>